<feature type="compositionally biased region" description="Low complexity" evidence="4">
    <location>
        <begin position="777"/>
        <end position="791"/>
    </location>
</feature>
<dbReference type="SUPFAM" id="SSF51445">
    <property type="entry name" value="(Trans)glycosidases"/>
    <property type="match status" value="1"/>
</dbReference>
<feature type="region of interest" description="Disordered" evidence="4">
    <location>
        <begin position="1"/>
        <end position="47"/>
    </location>
</feature>
<accession>A0ABN2NMF9</accession>
<proteinExistence type="inferred from homology"/>
<dbReference type="InterPro" id="IPR017853">
    <property type="entry name" value="GH"/>
</dbReference>
<dbReference type="InterPro" id="IPR013783">
    <property type="entry name" value="Ig-like_fold"/>
</dbReference>
<evidence type="ECO:0000256" key="2">
    <source>
        <dbReference type="ARBA" id="ARBA00022801"/>
    </source>
</evidence>
<dbReference type="EMBL" id="BAAANL010000011">
    <property type="protein sequence ID" value="GAA1875561.1"/>
    <property type="molecule type" value="Genomic_DNA"/>
</dbReference>
<feature type="domain" description="Glycosyl hydrolase family 13 catalytic" evidence="5">
    <location>
        <begin position="217"/>
        <end position="647"/>
    </location>
</feature>
<dbReference type="Proteomes" id="UP001501094">
    <property type="component" value="Unassembled WGS sequence"/>
</dbReference>
<dbReference type="RefSeq" id="WP_344106329.1">
    <property type="nucleotide sequence ID" value="NZ_BAAANL010000011.1"/>
</dbReference>
<feature type="compositionally biased region" description="Low complexity" evidence="4">
    <location>
        <begin position="752"/>
        <end position="768"/>
    </location>
</feature>
<dbReference type="SUPFAM" id="SSF51011">
    <property type="entry name" value="Glycosyl hydrolase domain"/>
    <property type="match status" value="1"/>
</dbReference>
<protein>
    <submittedName>
        <fullName evidence="6">Glycogen debranching protein GlgX</fullName>
    </submittedName>
</protein>
<evidence type="ECO:0000259" key="5">
    <source>
        <dbReference type="SMART" id="SM00642"/>
    </source>
</evidence>
<evidence type="ECO:0000256" key="3">
    <source>
        <dbReference type="ARBA" id="ARBA00023295"/>
    </source>
</evidence>
<gene>
    <name evidence="6" type="primary">glgX_2</name>
    <name evidence="6" type="ORF">GCM10009751_39120</name>
</gene>
<dbReference type="InterPro" id="IPR011837">
    <property type="entry name" value="Glycogen_debranch_GlgX"/>
</dbReference>
<dbReference type="Pfam" id="PF02922">
    <property type="entry name" value="CBM_48"/>
    <property type="match status" value="1"/>
</dbReference>
<dbReference type="InterPro" id="IPR006047">
    <property type="entry name" value="GH13_cat_dom"/>
</dbReference>
<dbReference type="CDD" id="cd11326">
    <property type="entry name" value="AmyAc_Glg_debranch"/>
    <property type="match status" value="1"/>
</dbReference>
<dbReference type="SMART" id="SM00642">
    <property type="entry name" value="Aamy"/>
    <property type="match status" value="1"/>
</dbReference>
<evidence type="ECO:0000256" key="1">
    <source>
        <dbReference type="ARBA" id="ARBA00008061"/>
    </source>
</evidence>
<dbReference type="InterPro" id="IPR004193">
    <property type="entry name" value="Glyco_hydro_13_N"/>
</dbReference>
<dbReference type="PANTHER" id="PTHR43002">
    <property type="entry name" value="GLYCOGEN DEBRANCHING ENZYME"/>
    <property type="match status" value="1"/>
</dbReference>
<organism evidence="6 7">
    <name type="scientific">Myceligenerans crystallogenes</name>
    <dbReference type="NCBI Taxonomy" id="316335"/>
    <lineage>
        <taxon>Bacteria</taxon>
        <taxon>Bacillati</taxon>
        <taxon>Actinomycetota</taxon>
        <taxon>Actinomycetes</taxon>
        <taxon>Micrococcales</taxon>
        <taxon>Promicromonosporaceae</taxon>
        <taxon>Myceligenerans</taxon>
    </lineage>
</organism>
<evidence type="ECO:0000256" key="4">
    <source>
        <dbReference type="SAM" id="MobiDB-lite"/>
    </source>
</evidence>
<name>A0ABN2NMF9_9MICO</name>
<feature type="compositionally biased region" description="Basic residues" evidence="4">
    <location>
        <begin position="29"/>
        <end position="39"/>
    </location>
</feature>
<reference evidence="6 7" key="1">
    <citation type="journal article" date="2019" name="Int. J. Syst. Evol. Microbiol.">
        <title>The Global Catalogue of Microorganisms (GCM) 10K type strain sequencing project: providing services to taxonomists for standard genome sequencing and annotation.</title>
        <authorList>
            <consortium name="The Broad Institute Genomics Platform"/>
            <consortium name="The Broad Institute Genome Sequencing Center for Infectious Disease"/>
            <person name="Wu L."/>
            <person name="Ma J."/>
        </authorList>
    </citation>
    <scope>NUCLEOTIDE SEQUENCE [LARGE SCALE GENOMIC DNA]</scope>
    <source>
        <strain evidence="6 7">JCM 14326</strain>
    </source>
</reference>
<feature type="compositionally biased region" description="Basic and acidic residues" evidence="4">
    <location>
        <begin position="801"/>
        <end position="816"/>
    </location>
</feature>
<keyword evidence="3" id="KW-0326">Glycosidase</keyword>
<dbReference type="Gene3D" id="2.60.40.10">
    <property type="entry name" value="Immunoglobulins"/>
    <property type="match status" value="1"/>
</dbReference>
<keyword evidence="7" id="KW-1185">Reference proteome</keyword>
<dbReference type="SUPFAM" id="SSF81296">
    <property type="entry name" value="E set domains"/>
    <property type="match status" value="1"/>
</dbReference>
<dbReference type="CDD" id="cd02856">
    <property type="entry name" value="E_set_GDE_Isoamylase_N"/>
    <property type="match status" value="1"/>
</dbReference>
<dbReference type="Gene3D" id="3.20.20.80">
    <property type="entry name" value="Glycosidases"/>
    <property type="match status" value="1"/>
</dbReference>
<comment type="caution">
    <text evidence="6">The sequence shown here is derived from an EMBL/GenBank/DDBJ whole genome shotgun (WGS) entry which is preliminary data.</text>
</comment>
<evidence type="ECO:0000313" key="6">
    <source>
        <dbReference type="EMBL" id="GAA1875561.1"/>
    </source>
</evidence>
<evidence type="ECO:0000313" key="7">
    <source>
        <dbReference type="Proteomes" id="UP001501094"/>
    </source>
</evidence>
<keyword evidence="2" id="KW-0378">Hydrolase</keyword>
<feature type="region of interest" description="Disordered" evidence="4">
    <location>
        <begin position="752"/>
        <end position="819"/>
    </location>
</feature>
<comment type="similarity">
    <text evidence="1">Belongs to the glycosyl hydrolase 13 family.</text>
</comment>
<dbReference type="InterPro" id="IPR044505">
    <property type="entry name" value="GlgX_Isoamylase_N_E_set"/>
</dbReference>
<sequence>MAPERKSPPVTATPQRFPGDPEPRPVVRPLKRPTRHRSHVPPLGVHPTRDGGIDVAVLASHATAMDLCLIDVVNPGLPETDPARYGERRIELEGPVYGVWHTHVPGVQPGQRYGFRAYGPWDPRAGLRYNPAKLLVDPYARGLVGRVTYAPEVLGSPSAPGSDALVADPYGPADPRDSIAHVPHGVVVGPLPPPPPLTRPRVPWADTVVYEAHVRGLTMLHDGIPEELRGTYAGVAHPATIEHLKALGVTTLELLPIHASATEPWLATKGRTNYWGYNTLGFFAPNTAYATRAAQRRGAEAVLDEVRGMVHLLHEAGIEVLLDVVYNHTCEGGQDSLHLSWRGLDNPVYYLHDGASPAALADVTGCGNSLDFRRTRVVQLALDSLRYWATTIGVDGFRFDLMTTLGRGNYGFDPDHPFLVALQTDPLLSGLKLVAEPWDVGPGGWQTGQFPPPIAEWNDRFRDAVRGFWLDAPKHGSHGGEMRGLRDLATRLAGSADLFGPGDPPLVRGPVASVNYVTAHDGFTLADLVAYEHKRNHANGEDNRDGTDNNLSWNHGLEGHTPQGDDAYEEPWEAIVPLRRRSQRNLLAMLLLGAGTPMITAGDESGRSQGGNNNAYVQDNETSWVPWKLDAAGEDLLATTRFLARLRHEHAALRADSFFLGTPRPHEPDPDLLWYAGTGEQMDGGKWGTPGLRVLQMLRSGPGDADADVLVVLNGGLSDVVVRLAPVPGTGAAAAAAAAAAGAAVPDGAVPDGAVPDGVAPDGVAPDDTAPDDTAPDDAASGSASGTAAPARRWNRVWDSAWDRPEPPDEEERRCDGTTTLDALSIQVFVTTG</sequence>
<dbReference type="InterPro" id="IPR014756">
    <property type="entry name" value="Ig_E-set"/>
</dbReference>
<dbReference type="NCBIfam" id="TIGR02100">
    <property type="entry name" value="glgX_debranch"/>
    <property type="match status" value="1"/>
</dbReference>